<reference evidence="1" key="1">
    <citation type="submission" date="2022-07" db="EMBL/GenBank/DDBJ databases">
        <title>Multi-strain Analysis of Pseudomonas putida Reveals Metabolic and Genetic Diversity.</title>
        <authorList>
            <person name="Monk J.M."/>
        </authorList>
    </citation>
    <scope>NUCLEOTIDE SEQUENCE</scope>
    <source>
        <strain evidence="1">17633</strain>
    </source>
</reference>
<evidence type="ECO:0000313" key="1">
    <source>
        <dbReference type="EMBL" id="MDD2114960.1"/>
    </source>
</evidence>
<dbReference type="EMBL" id="JANIAM010000026">
    <property type="protein sequence ID" value="MDD2114960.1"/>
    <property type="molecule type" value="Genomic_DNA"/>
</dbReference>
<gene>
    <name evidence="1" type="ORF">NP554_24540</name>
</gene>
<organism evidence="1 2">
    <name type="scientific">Pseudomonas asiatica</name>
    <dbReference type="NCBI Taxonomy" id="2219225"/>
    <lineage>
        <taxon>Bacteria</taxon>
        <taxon>Pseudomonadati</taxon>
        <taxon>Pseudomonadota</taxon>
        <taxon>Gammaproteobacteria</taxon>
        <taxon>Pseudomonadales</taxon>
        <taxon>Pseudomonadaceae</taxon>
        <taxon>Pseudomonas</taxon>
    </lineage>
</organism>
<evidence type="ECO:0000313" key="2">
    <source>
        <dbReference type="Proteomes" id="UP001150728"/>
    </source>
</evidence>
<proteinExistence type="predicted"/>
<dbReference type="Proteomes" id="UP001150728">
    <property type="component" value="Unassembled WGS sequence"/>
</dbReference>
<dbReference type="RefSeq" id="WP_247846086.1">
    <property type="nucleotide sequence ID" value="NZ_JANIAM010000026.1"/>
</dbReference>
<protein>
    <submittedName>
        <fullName evidence="1">Uncharacterized protein</fullName>
    </submittedName>
</protein>
<sequence length="78" mass="8561">MKRMLEGMALAGEPLLLKALEAVRAHRDAETGGAPPEEVERLRLLAHSLYQAVLDYQLIQAGRAPATIQLWPSQDGAR</sequence>
<dbReference type="AlphaFoldDB" id="A0A9X4DF25"/>
<accession>A0A9X4DF25</accession>
<name>A0A9X4DF25_9PSED</name>
<comment type="caution">
    <text evidence="1">The sequence shown here is derived from an EMBL/GenBank/DDBJ whole genome shotgun (WGS) entry which is preliminary data.</text>
</comment>